<feature type="transmembrane region" description="Helical" evidence="1">
    <location>
        <begin position="55"/>
        <end position="76"/>
    </location>
</feature>
<keyword evidence="3" id="KW-1185">Reference proteome</keyword>
<keyword evidence="1" id="KW-0472">Membrane</keyword>
<proteinExistence type="predicted"/>
<dbReference type="RefSeq" id="WP_285666235.1">
    <property type="nucleotide sequence ID" value="NZ_BSTX01000004.1"/>
</dbReference>
<organism evidence="2 3">
    <name type="scientific">Actinorhabdospora filicis</name>
    <dbReference type="NCBI Taxonomy" id="1785913"/>
    <lineage>
        <taxon>Bacteria</taxon>
        <taxon>Bacillati</taxon>
        <taxon>Actinomycetota</taxon>
        <taxon>Actinomycetes</taxon>
        <taxon>Micromonosporales</taxon>
        <taxon>Micromonosporaceae</taxon>
        <taxon>Actinorhabdospora</taxon>
    </lineage>
</organism>
<dbReference type="AlphaFoldDB" id="A0A9W6SRD2"/>
<accession>A0A9W6SRD2</accession>
<evidence type="ECO:0008006" key="4">
    <source>
        <dbReference type="Google" id="ProtNLM"/>
    </source>
</evidence>
<name>A0A9W6SRD2_9ACTN</name>
<protein>
    <recommendedName>
        <fullName evidence="4">DUF3995 domain-containing protein</fullName>
    </recommendedName>
</protein>
<gene>
    <name evidence="2" type="ORF">Afil01_57500</name>
</gene>
<reference evidence="2" key="1">
    <citation type="submission" date="2023-03" db="EMBL/GenBank/DDBJ databases">
        <title>Actinorhabdospora filicis NBRC 111898.</title>
        <authorList>
            <person name="Ichikawa N."/>
            <person name="Sato H."/>
            <person name="Tonouchi N."/>
        </authorList>
    </citation>
    <scope>NUCLEOTIDE SEQUENCE</scope>
    <source>
        <strain evidence="2">NBRC 111898</strain>
    </source>
</reference>
<keyword evidence="1" id="KW-1133">Transmembrane helix</keyword>
<evidence type="ECO:0000313" key="2">
    <source>
        <dbReference type="EMBL" id="GLZ80943.1"/>
    </source>
</evidence>
<evidence type="ECO:0000313" key="3">
    <source>
        <dbReference type="Proteomes" id="UP001165079"/>
    </source>
</evidence>
<feature type="transmembrane region" description="Helical" evidence="1">
    <location>
        <begin position="136"/>
        <end position="160"/>
    </location>
</feature>
<keyword evidence="1" id="KW-0812">Transmembrane</keyword>
<dbReference type="EMBL" id="BSTX01000004">
    <property type="protein sequence ID" value="GLZ80943.1"/>
    <property type="molecule type" value="Genomic_DNA"/>
</dbReference>
<feature type="transmembrane region" description="Helical" evidence="1">
    <location>
        <begin position="88"/>
        <end position="116"/>
    </location>
</feature>
<feature type="transmembrane region" description="Helical" evidence="1">
    <location>
        <begin position="14"/>
        <end position="35"/>
    </location>
</feature>
<comment type="caution">
    <text evidence="2">The sequence shown here is derived from an EMBL/GenBank/DDBJ whole genome shotgun (WGS) entry which is preliminary data.</text>
</comment>
<evidence type="ECO:0000256" key="1">
    <source>
        <dbReference type="SAM" id="Phobius"/>
    </source>
</evidence>
<sequence length="167" mass="18182">MRLHGAVAEGAPRWAVRLAVLLPFLILPSCAWRFAHALDAPMTIPPPGVTGHAGLPYVITLFFVSEGLALLCFGLVARWGERLGRWRVPVPAAVIPAGLGSLVLLVFTYGLLLVPFGTKITGGPSTLFLAGWQVPVFWAAYGPLALWGPVVMALTGQYWWRRTRRAR</sequence>
<dbReference type="Proteomes" id="UP001165079">
    <property type="component" value="Unassembled WGS sequence"/>
</dbReference>